<evidence type="ECO:0000259" key="2">
    <source>
        <dbReference type="Pfam" id="PF08327"/>
    </source>
</evidence>
<proteinExistence type="inferred from homology"/>
<dbReference type="CDD" id="cd08899">
    <property type="entry name" value="SRPBCC_CalC_Aha1-like_6"/>
    <property type="match status" value="1"/>
</dbReference>
<dbReference type="RefSeq" id="WP_377548863.1">
    <property type="nucleotide sequence ID" value="NZ_JBHSBN010000016.1"/>
</dbReference>
<dbReference type="Proteomes" id="UP001595868">
    <property type="component" value="Unassembled WGS sequence"/>
</dbReference>
<dbReference type="Gene3D" id="3.30.530.20">
    <property type="match status" value="2"/>
</dbReference>
<comment type="caution">
    <text evidence="3">The sequence shown here is derived from an EMBL/GenBank/DDBJ whole genome shotgun (WGS) entry which is preliminary data.</text>
</comment>
<name>A0ABV8KQT0_9ACTN</name>
<accession>A0ABV8KQT0</accession>
<keyword evidence="4" id="KW-1185">Reference proteome</keyword>
<comment type="similarity">
    <text evidence="1">Belongs to the AHA1 family.</text>
</comment>
<reference evidence="4" key="1">
    <citation type="journal article" date="2019" name="Int. J. Syst. Evol. Microbiol.">
        <title>The Global Catalogue of Microorganisms (GCM) 10K type strain sequencing project: providing services to taxonomists for standard genome sequencing and annotation.</title>
        <authorList>
            <consortium name="The Broad Institute Genomics Platform"/>
            <consortium name="The Broad Institute Genome Sequencing Center for Infectious Disease"/>
            <person name="Wu L."/>
            <person name="Ma J."/>
        </authorList>
    </citation>
    <scope>NUCLEOTIDE SEQUENCE [LARGE SCALE GENOMIC DNA]</scope>
    <source>
        <strain evidence="4">2902at01</strain>
    </source>
</reference>
<dbReference type="InterPro" id="IPR023393">
    <property type="entry name" value="START-like_dom_sf"/>
</dbReference>
<dbReference type="SUPFAM" id="SSF55961">
    <property type="entry name" value="Bet v1-like"/>
    <property type="match status" value="2"/>
</dbReference>
<dbReference type="Pfam" id="PF08327">
    <property type="entry name" value="AHSA1"/>
    <property type="match status" value="1"/>
</dbReference>
<sequence>MNETLETVDGRPTLRVERRFDHPPTKVWRAVTEPDHLARWFPFTVRLEPANGGTIRFYPPDRPDVPASEGTVTAYEPPRLFAFTWGDDLLRFELHPAGTGCLLVFTHTFDDRAGAASFAAGWRVCLDALTGDLAGAPVDVPAPTAELHERYVRAFGLDEGVLEETADGWRVRFERQLTRPAEAVWTERTAGGVPRVGGPPPAAFTTGSAPAGAVTVVDPPTLVEYAWQHDGRTAGRVRWQLVQGTGHGARLVVSQTGPADLTGPRSAALADWRAYVEDLARPRDREPDRPA</sequence>
<dbReference type="InterPro" id="IPR013538">
    <property type="entry name" value="ASHA1/2-like_C"/>
</dbReference>
<protein>
    <submittedName>
        <fullName evidence="3">SRPBCC family protein</fullName>
    </submittedName>
</protein>
<dbReference type="EMBL" id="JBHSBN010000016">
    <property type="protein sequence ID" value="MFC4108505.1"/>
    <property type="molecule type" value="Genomic_DNA"/>
</dbReference>
<organism evidence="3 4">
    <name type="scientific">Micromonospora zhanjiangensis</name>
    <dbReference type="NCBI Taxonomy" id="1522057"/>
    <lineage>
        <taxon>Bacteria</taxon>
        <taxon>Bacillati</taxon>
        <taxon>Actinomycetota</taxon>
        <taxon>Actinomycetes</taxon>
        <taxon>Micromonosporales</taxon>
        <taxon>Micromonosporaceae</taxon>
        <taxon>Micromonospora</taxon>
    </lineage>
</organism>
<gene>
    <name evidence="3" type="ORF">ACFOX0_21540</name>
</gene>
<evidence type="ECO:0000256" key="1">
    <source>
        <dbReference type="ARBA" id="ARBA00006817"/>
    </source>
</evidence>
<feature type="domain" description="Activator of Hsp90 ATPase homologue 1/2-like C-terminal" evidence="2">
    <location>
        <begin position="21"/>
        <end position="130"/>
    </location>
</feature>
<evidence type="ECO:0000313" key="3">
    <source>
        <dbReference type="EMBL" id="MFC4108505.1"/>
    </source>
</evidence>
<evidence type="ECO:0000313" key="4">
    <source>
        <dbReference type="Proteomes" id="UP001595868"/>
    </source>
</evidence>